<accession>A0A1B1C8F1</accession>
<dbReference type="AlphaFoldDB" id="A0A1B1C8F1"/>
<organism evidence="1 2">
    <name type="scientific">Rhizobium leguminosarum</name>
    <dbReference type="NCBI Taxonomy" id="384"/>
    <lineage>
        <taxon>Bacteria</taxon>
        <taxon>Pseudomonadati</taxon>
        <taxon>Pseudomonadota</taxon>
        <taxon>Alphaproteobacteria</taxon>
        <taxon>Hyphomicrobiales</taxon>
        <taxon>Rhizobiaceae</taxon>
        <taxon>Rhizobium/Agrobacterium group</taxon>
        <taxon>Rhizobium</taxon>
    </lineage>
</organism>
<proteinExistence type="predicted"/>
<dbReference type="EMBL" id="CP016286">
    <property type="protein sequence ID" value="ANP86010.1"/>
    <property type="molecule type" value="Genomic_DNA"/>
</dbReference>
<evidence type="ECO:0000313" key="2">
    <source>
        <dbReference type="Proteomes" id="UP000092691"/>
    </source>
</evidence>
<name>A0A1B1C8F1_RHILE</name>
<protein>
    <submittedName>
        <fullName evidence="1">Uncharacterized protein</fullName>
    </submittedName>
</protein>
<evidence type="ECO:0000313" key="1">
    <source>
        <dbReference type="EMBL" id="ANP86010.1"/>
    </source>
</evidence>
<dbReference type="Proteomes" id="UP000092691">
    <property type="component" value="Chromosome"/>
</dbReference>
<sequence length="73" mass="8310">MSILGREMMQNSEVAIPPKDLNMLQSVLDAWCTQQRIPRKDATAEAKILINEYKRGNRSQLKLIDALINSTTH</sequence>
<reference evidence="1 2" key="1">
    <citation type="submission" date="2016-06" db="EMBL/GenBank/DDBJ databases">
        <title>Microsymbionts genomes from the relict species Vavilovia formosa.</title>
        <authorList>
            <person name="Chirak E."/>
            <person name="Kimeklis A."/>
            <person name="Andronov E."/>
        </authorList>
    </citation>
    <scope>NUCLEOTIDE SEQUENCE [LARGE SCALE GENOMIC DNA]</scope>
    <source>
        <strain evidence="1 2">Vaf10</strain>
    </source>
</reference>
<gene>
    <name evidence="1" type="ORF">BA011_09900</name>
</gene>